<feature type="non-terminal residue" evidence="2">
    <location>
        <position position="104"/>
    </location>
</feature>
<feature type="non-terminal residue" evidence="2">
    <location>
        <position position="1"/>
    </location>
</feature>
<name>A0AA38G895_TAXCH</name>
<evidence type="ECO:0000313" key="2">
    <source>
        <dbReference type="EMBL" id="KAH9317128.1"/>
    </source>
</evidence>
<dbReference type="Proteomes" id="UP000824469">
    <property type="component" value="Unassembled WGS sequence"/>
</dbReference>
<evidence type="ECO:0000313" key="3">
    <source>
        <dbReference type="Proteomes" id="UP000824469"/>
    </source>
</evidence>
<comment type="caution">
    <text evidence="2">The sequence shown here is derived from an EMBL/GenBank/DDBJ whole genome shotgun (WGS) entry which is preliminary data.</text>
</comment>
<proteinExistence type="predicted"/>
<gene>
    <name evidence="2" type="ORF">KI387_018897</name>
</gene>
<dbReference type="AlphaFoldDB" id="A0AA38G895"/>
<keyword evidence="3" id="KW-1185">Reference proteome</keyword>
<feature type="region of interest" description="Disordered" evidence="1">
    <location>
        <begin position="1"/>
        <end position="24"/>
    </location>
</feature>
<dbReference type="EMBL" id="JAHRHJ020000004">
    <property type="protein sequence ID" value="KAH9317128.1"/>
    <property type="molecule type" value="Genomic_DNA"/>
</dbReference>
<sequence length="104" mass="12062">FLDASEEDLIMEPSDESQSNVMEEEVEEAKIQSPFNNSIWLESQPIGGIIYSIKEDPSYIMDDLMLFEDSTNDEEDDQFKVNMDDLFSSFDLSINDEMERCEEV</sequence>
<evidence type="ECO:0000256" key="1">
    <source>
        <dbReference type="SAM" id="MobiDB-lite"/>
    </source>
</evidence>
<protein>
    <submittedName>
        <fullName evidence="2">Uncharacterized protein</fullName>
    </submittedName>
</protein>
<reference evidence="2 3" key="1">
    <citation type="journal article" date="2021" name="Nat. Plants">
        <title>The Taxus genome provides insights into paclitaxel biosynthesis.</title>
        <authorList>
            <person name="Xiong X."/>
            <person name="Gou J."/>
            <person name="Liao Q."/>
            <person name="Li Y."/>
            <person name="Zhou Q."/>
            <person name="Bi G."/>
            <person name="Li C."/>
            <person name="Du R."/>
            <person name="Wang X."/>
            <person name="Sun T."/>
            <person name="Guo L."/>
            <person name="Liang H."/>
            <person name="Lu P."/>
            <person name="Wu Y."/>
            <person name="Zhang Z."/>
            <person name="Ro D.K."/>
            <person name="Shang Y."/>
            <person name="Huang S."/>
            <person name="Yan J."/>
        </authorList>
    </citation>
    <scope>NUCLEOTIDE SEQUENCE [LARGE SCALE GENOMIC DNA]</scope>
    <source>
        <strain evidence="2">Ta-2019</strain>
    </source>
</reference>
<feature type="compositionally biased region" description="Acidic residues" evidence="1">
    <location>
        <begin position="1"/>
        <end position="15"/>
    </location>
</feature>
<organism evidence="2 3">
    <name type="scientific">Taxus chinensis</name>
    <name type="common">Chinese yew</name>
    <name type="synonym">Taxus wallichiana var. chinensis</name>
    <dbReference type="NCBI Taxonomy" id="29808"/>
    <lineage>
        <taxon>Eukaryota</taxon>
        <taxon>Viridiplantae</taxon>
        <taxon>Streptophyta</taxon>
        <taxon>Embryophyta</taxon>
        <taxon>Tracheophyta</taxon>
        <taxon>Spermatophyta</taxon>
        <taxon>Pinopsida</taxon>
        <taxon>Pinidae</taxon>
        <taxon>Conifers II</taxon>
        <taxon>Cupressales</taxon>
        <taxon>Taxaceae</taxon>
        <taxon>Taxus</taxon>
    </lineage>
</organism>
<accession>A0AA38G895</accession>